<keyword evidence="6" id="KW-1185">Reference proteome</keyword>
<reference evidence="5 6" key="1">
    <citation type="journal article" date="2015" name="Genome Announc.">
        <title>Expanding the biotechnology potential of lactobacilli through comparative genomics of 213 strains and associated genera.</title>
        <authorList>
            <person name="Sun Z."/>
            <person name="Harris H.M."/>
            <person name="McCann A."/>
            <person name="Guo C."/>
            <person name="Argimon S."/>
            <person name="Zhang W."/>
            <person name="Yang X."/>
            <person name="Jeffery I.B."/>
            <person name="Cooney J.C."/>
            <person name="Kagawa T.F."/>
            <person name="Liu W."/>
            <person name="Song Y."/>
            <person name="Salvetti E."/>
            <person name="Wrobel A."/>
            <person name="Rasinkangas P."/>
            <person name="Parkhill J."/>
            <person name="Rea M.C."/>
            <person name="O'Sullivan O."/>
            <person name="Ritari J."/>
            <person name="Douillard F.P."/>
            <person name="Paul Ross R."/>
            <person name="Yang R."/>
            <person name="Briner A.E."/>
            <person name="Felis G.E."/>
            <person name="de Vos W.M."/>
            <person name="Barrangou R."/>
            <person name="Klaenhammer T.R."/>
            <person name="Caufield P.W."/>
            <person name="Cui Y."/>
            <person name="Zhang H."/>
            <person name="O'Toole P.W."/>
        </authorList>
    </citation>
    <scope>NUCLEOTIDE SEQUENCE [LARGE SCALE GENOMIC DNA]</scope>
    <source>
        <strain evidence="5 6">DSM 22696</strain>
    </source>
</reference>
<keyword evidence="3" id="KW-0804">Transcription</keyword>
<dbReference type="EMBL" id="JQCB01000008">
    <property type="protein sequence ID" value="KRN95459.1"/>
    <property type="molecule type" value="Genomic_DNA"/>
</dbReference>
<evidence type="ECO:0000256" key="2">
    <source>
        <dbReference type="ARBA" id="ARBA00023125"/>
    </source>
</evidence>
<dbReference type="SUPFAM" id="SSF46785">
    <property type="entry name" value="Winged helix' DNA-binding domain"/>
    <property type="match status" value="1"/>
</dbReference>
<dbReference type="Proteomes" id="UP000051139">
    <property type="component" value="Unassembled WGS sequence"/>
</dbReference>
<dbReference type="InterPro" id="IPR036390">
    <property type="entry name" value="WH_DNA-bd_sf"/>
</dbReference>
<dbReference type="SMART" id="SM00345">
    <property type="entry name" value="HTH_GNTR"/>
    <property type="match status" value="1"/>
</dbReference>
<keyword evidence="2" id="KW-0238">DNA-binding</keyword>
<protein>
    <submittedName>
        <fullName evidence="5">Transcription regulator</fullName>
    </submittedName>
</protein>
<feature type="domain" description="HTH gntR-type" evidence="4">
    <location>
        <begin position="21"/>
        <end position="89"/>
    </location>
</feature>
<dbReference type="CDD" id="cd07377">
    <property type="entry name" value="WHTH_GntR"/>
    <property type="match status" value="1"/>
</dbReference>
<name>A0A0R2L176_9LACO</name>
<dbReference type="Pfam" id="PF00392">
    <property type="entry name" value="GntR"/>
    <property type="match status" value="1"/>
</dbReference>
<gene>
    <name evidence="5" type="ORF">IV55_GL001919</name>
</gene>
<dbReference type="AlphaFoldDB" id="A0A0R2L176"/>
<evidence type="ECO:0000313" key="5">
    <source>
        <dbReference type="EMBL" id="KRN95459.1"/>
    </source>
</evidence>
<dbReference type="STRING" id="348151.IV55_GL001919"/>
<dbReference type="PANTHER" id="PTHR38445:SF10">
    <property type="entry name" value="GNTR-FAMILY TRANSCRIPTIONAL REGULATOR"/>
    <property type="match status" value="1"/>
</dbReference>
<dbReference type="PANTHER" id="PTHR38445">
    <property type="entry name" value="HTH-TYPE TRANSCRIPTIONAL REPRESSOR YTRA"/>
    <property type="match status" value="1"/>
</dbReference>
<sequence>MGWDTSGSWRKDMQFDFDGTTPLYLQVAEQIEEGILAGSFGSETQIPSTTEIAREFHINPATVLKGMNLLVTDKVIEKRRGLGMFVLDGARERIIYKRRTDFYEDHVQLLIAEATRIGLTQTDLEALITRGYEQA</sequence>
<accession>A0A0R2L176</accession>
<evidence type="ECO:0000256" key="3">
    <source>
        <dbReference type="ARBA" id="ARBA00023163"/>
    </source>
</evidence>
<dbReference type="GO" id="GO:0003677">
    <property type="term" value="F:DNA binding"/>
    <property type="evidence" value="ECO:0007669"/>
    <property type="project" value="UniProtKB-KW"/>
</dbReference>
<keyword evidence="1" id="KW-0805">Transcription regulation</keyword>
<evidence type="ECO:0000259" key="4">
    <source>
        <dbReference type="PROSITE" id="PS50949"/>
    </source>
</evidence>
<dbReference type="PROSITE" id="PS50949">
    <property type="entry name" value="HTH_GNTR"/>
    <property type="match status" value="1"/>
</dbReference>
<evidence type="ECO:0000313" key="6">
    <source>
        <dbReference type="Proteomes" id="UP000051139"/>
    </source>
</evidence>
<proteinExistence type="predicted"/>
<organism evidence="5 6">
    <name type="scientific">Furfurilactobacillus siliginis</name>
    <dbReference type="NCBI Taxonomy" id="348151"/>
    <lineage>
        <taxon>Bacteria</taxon>
        <taxon>Bacillati</taxon>
        <taxon>Bacillota</taxon>
        <taxon>Bacilli</taxon>
        <taxon>Lactobacillales</taxon>
        <taxon>Lactobacillaceae</taxon>
        <taxon>Furfurilactobacillus</taxon>
    </lineage>
</organism>
<evidence type="ECO:0000256" key="1">
    <source>
        <dbReference type="ARBA" id="ARBA00023015"/>
    </source>
</evidence>
<dbReference type="InterPro" id="IPR000524">
    <property type="entry name" value="Tscrpt_reg_HTH_GntR"/>
</dbReference>
<dbReference type="GO" id="GO:0003700">
    <property type="term" value="F:DNA-binding transcription factor activity"/>
    <property type="evidence" value="ECO:0007669"/>
    <property type="project" value="InterPro"/>
</dbReference>
<dbReference type="PATRIC" id="fig|348151.3.peg.1972"/>
<comment type="caution">
    <text evidence="5">The sequence shown here is derived from an EMBL/GenBank/DDBJ whole genome shotgun (WGS) entry which is preliminary data.</text>
</comment>
<dbReference type="InterPro" id="IPR036388">
    <property type="entry name" value="WH-like_DNA-bd_sf"/>
</dbReference>
<dbReference type="Gene3D" id="1.10.10.10">
    <property type="entry name" value="Winged helix-like DNA-binding domain superfamily/Winged helix DNA-binding domain"/>
    <property type="match status" value="1"/>
</dbReference>